<proteinExistence type="predicted"/>
<dbReference type="PATRIC" id="fig|1641812.3.peg.2470"/>
<dbReference type="AlphaFoldDB" id="A0A0F6RLX1"/>
<dbReference type="HOGENOM" id="CLU_2753308_0_0_3"/>
<evidence type="ECO:0000313" key="2">
    <source>
        <dbReference type="Proteomes" id="UP000034103"/>
    </source>
</evidence>
<gene>
    <name evidence="1" type="ORF">MYAER_2389</name>
</gene>
<name>A0A0F6RLX1_MICAE</name>
<organism evidence="1 2">
    <name type="scientific">Microcystis aeruginosa NIES-2549</name>
    <dbReference type="NCBI Taxonomy" id="1641812"/>
    <lineage>
        <taxon>Bacteria</taxon>
        <taxon>Bacillati</taxon>
        <taxon>Cyanobacteriota</taxon>
        <taxon>Cyanophyceae</taxon>
        <taxon>Oscillatoriophycideae</taxon>
        <taxon>Chroococcales</taxon>
        <taxon>Microcystaceae</taxon>
        <taxon>Microcystis</taxon>
    </lineage>
</organism>
<evidence type="ECO:0000313" key="1">
    <source>
        <dbReference type="EMBL" id="AKE64733.1"/>
    </source>
</evidence>
<reference evidence="1 2" key="1">
    <citation type="journal article" date="2015" name="Genome Announc.">
        <title>Complete Genome Sequence of Microcystis aeruginosa NIES-2549, a Bloom-Forming Cyanobacterium from Lake Kasumigaura, Japan.</title>
        <authorList>
            <person name="Yamaguchi H."/>
            <person name="Suzuki S."/>
            <person name="Tanabe Y."/>
            <person name="Osana Y."/>
            <person name="Shimura Y."/>
            <person name="Ishida K."/>
            <person name="Kawachi M."/>
        </authorList>
    </citation>
    <scope>NUCLEOTIDE SEQUENCE [LARGE SCALE GENOMIC DNA]</scope>
    <source>
        <strain evidence="1 2">NIES-2549</strain>
    </source>
</reference>
<dbReference type="Proteomes" id="UP000034103">
    <property type="component" value="Chromosome"/>
</dbReference>
<accession>A0A0F6RLX1</accession>
<protein>
    <submittedName>
        <fullName evidence="1">Uncharacterized protein</fullName>
    </submittedName>
</protein>
<dbReference type="EMBL" id="CP011304">
    <property type="protein sequence ID" value="AKE64733.1"/>
    <property type="molecule type" value="Genomic_DNA"/>
</dbReference>
<sequence length="70" mass="7919">MYLTIEITALKGNICPEKTEYFLSFSDNCCHNQKQSAARAAENTDHLCPLSIIVRDWAYLEVNFPRGGIP</sequence>